<evidence type="ECO:0000256" key="5">
    <source>
        <dbReference type="ARBA" id="ARBA00022576"/>
    </source>
</evidence>
<evidence type="ECO:0000259" key="10">
    <source>
        <dbReference type="Pfam" id="PF00155"/>
    </source>
</evidence>
<dbReference type="InterPro" id="IPR015424">
    <property type="entry name" value="PyrdxlP-dep_Trfase"/>
</dbReference>
<dbReference type="OMA" id="NFVQFGR"/>
<evidence type="ECO:0000256" key="6">
    <source>
        <dbReference type="ARBA" id="ARBA00022679"/>
    </source>
</evidence>
<comment type="similarity">
    <text evidence="3 9">Belongs to the class-II pyridoxal-phosphate-dependent aminotransferase family.</text>
</comment>
<dbReference type="SUPFAM" id="SSF53383">
    <property type="entry name" value="PLP-dependent transferases"/>
    <property type="match status" value="1"/>
</dbReference>
<proteinExistence type="inferred from homology"/>
<dbReference type="InterPro" id="IPR015422">
    <property type="entry name" value="PyrdxlP-dep_Trfase_small"/>
</dbReference>
<dbReference type="EC" id="2.6.1.9" evidence="4"/>
<dbReference type="AlphaFoldDB" id="A0A0E9NMW1"/>
<dbReference type="PROSITE" id="PS00599">
    <property type="entry name" value="AA_TRANSFER_CLASS_2"/>
    <property type="match status" value="1"/>
</dbReference>
<dbReference type="Pfam" id="PF00155">
    <property type="entry name" value="Aminotran_1_2"/>
    <property type="match status" value="1"/>
</dbReference>
<evidence type="ECO:0000256" key="3">
    <source>
        <dbReference type="ARBA" id="ARBA00008392"/>
    </source>
</evidence>
<evidence type="ECO:0000313" key="11">
    <source>
        <dbReference type="EMBL" id="GAO51016.1"/>
    </source>
</evidence>
<protein>
    <recommendedName>
        <fullName evidence="4">histidinol-phosphate transaminase</fullName>
        <ecNumber evidence="4">2.6.1.9</ecNumber>
    </recommendedName>
</protein>
<dbReference type="PANTHER" id="PTHR42885">
    <property type="entry name" value="HISTIDINOL-PHOSPHATE AMINOTRANSFERASE-RELATED"/>
    <property type="match status" value="1"/>
</dbReference>
<sequence length="464" mass="49726">MRLPCAALGRPTSSRNAIKFLGVTDPVDQSEKIITSSILNTQVSTNHLPMSGFNLQTAARPNILSLHPYVCARDIYPATAGTILLDANENAHGPSIPGAATPSVVANGDSSNGVISSAEHLAELHRYPDPHQGAVKDLWCNLRNAPNAQTPGYKPLKPENMFLGVGSDEAIDILMRVFCAPGREKILICPPTYGMYSVSADVNDLGIVRVDLDTTDGKFALRPDAVCEALSADPSIKIVYLCTPGNPTAADLDSDAIKQILAHPTYNGVVVLDEAYIDFAPEGRSRAHWANEYPNVVVMQTLSKAFGLAGIRLGAAFTSPPIASLMNCMKAPYNISSPTSALAMQALSPEGLAIMRKHVADLNAQRDYLASKGFPSIPGVGRIIGGRDANFLLVEVLDKPGGKPNNEVAVQVYEELAGNRNVVLRFRGKELGCEGCIRVSIGTKEENEILLKKFAEVLKIFQKA</sequence>
<keyword evidence="12" id="KW-1185">Reference proteome</keyword>
<comment type="catalytic activity">
    <reaction evidence="8">
        <text>L-histidinol phosphate + 2-oxoglutarate = 3-(imidazol-4-yl)-2-oxopropyl phosphate + L-glutamate</text>
        <dbReference type="Rhea" id="RHEA:23744"/>
        <dbReference type="ChEBI" id="CHEBI:16810"/>
        <dbReference type="ChEBI" id="CHEBI:29985"/>
        <dbReference type="ChEBI" id="CHEBI:57766"/>
        <dbReference type="ChEBI" id="CHEBI:57980"/>
        <dbReference type="EC" id="2.6.1.9"/>
    </reaction>
</comment>
<dbReference type="InterPro" id="IPR001917">
    <property type="entry name" value="Aminotrans_II_pyridoxalP_BS"/>
</dbReference>
<reference evidence="11 12" key="2">
    <citation type="journal article" date="2014" name="J. Gen. Appl. Microbiol.">
        <title>The early diverging ascomycetous budding yeast Saitoella complicata has three histone deacetylases belonging to the Clr6, Hos2, and Rpd3 lineages.</title>
        <authorList>
            <person name="Nishida H."/>
            <person name="Matsumoto T."/>
            <person name="Kondo S."/>
            <person name="Hamamoto M."/>
            <person name="Yoshikawa H."/>
        </authorList>
    </citation>
    <scope>NUCLEOTIDE SEQUENCE [LARGE SCALE GENOMIC DNA]</scope>
    <source>
        <strain evidence="11 12">NRRL Y-17804</strain>
    </source>
</reference>
<keyword evidence="5" id="KW-0032">Aminotransferase</keyword>
<comment type="pathway">
    <text evidence="2">Amino-acid biosynthesis; L-histidine biosynthesis; L-histidine from 5-phospho-alpha-D-ribose 1-diphosphate: step 7/9.</text>
</comment>
<dbReference type="CDD" id="cd00609">
    <property type="entry name" value="AAT_like"/>
    <property type="match status" value="1"/>
</dbReference>
<name>A0A0E9NMW1_SAICN</name>
<keyword evidence="6" id="KW-0808">Transferase</keyword>
<accession>A0A0E9NMW1</accession>
<dbReference type="InterPro" id="IPR004839">
    <property type="entry name" value="Aminotransferase_I/II_large"/>
</dbReference>
<comment type="cofactor">
    <cofactor evidence="1 9">
        <name>pyridoxal 5'-phosphate</name>
        <dbReference type="ChEBI" id="CHEBI:597326"/>
    </cofactor>
</comment>
<dbReference type="STRING" id="698492.A0A0E9NMW1"/>
<organism evidence="11 12">
    <name type="scientific">Saitoella complicata (strain BCRC 22490 / CBS 7301 / JCM 7358 / NBRC 10748 / NRRL Y-17804)</name>
    <dbReference type="NCBI Taxonomy" id="698492"/>
    <lineage>
        <taxon>Eukaryota</taxon>
        <taxon>Fungi</taxon>
        <taxon>Dikarya</taxon>
        <taxon>Ascomycota</taxon>
        <taxon>Taphrinomycotina</taxon>
        <taxon>Taphrinomycotina incertae sedis</taxon>
        <taxon>Saitoella</taxon>
    </lineage>
</organism>
<evidence type="ECO:0000313" key="12">
    <source>
        <dbReference type="Proteomes" id="UP000033140"/>
    </source>
</evidence>
<evidence type="ECO:0000256" key="8">
    <source>
        <dbReference type="ARBA" id="ARBA00047481"/>
    </source>
</evidence>
<keyword evidence="7 9" id="KW-0663">Pyridoxal phosphate</keyword>
<reference evidence="11 12" key="1">
    <citation type="journal article" date="2011" name="J. Gen. Appl. Microbiol.">
        <title>Draft genome sequencing of the enigmatic yeast Saitoella complicata.</title>
        <authorList>
            <person name="Nishida H."/>
            <person name="Hamamoto M."/>
            <person name="Sugiyama J."/>
        </authorList>
    </citation>
    <scope>NUCLEOTIDE SEQUENCE [LARGE SCALE GENOMIC DNA]</scope>
    <source>
        <strain evidence="11 12">NRRL Y-17804</strain>
    </source>
</reference>
<dbReference type="Proteomes" id="UP000033140">
    <property type="component" value="Unassembled WGS sequence"/>
</dbReference>
<dbReference type="EMBL" id="BACD03000040">
    <property type="protein sequence ID" value="GAO51016.1"/>
    <property type="molecule type" value="Genomic_DNA"/>
</dbReference>
<evidence type="ECO:0000256" key="2">
    <source>
        <dbReference type="ARBA" id="ARBA00005011"/>
    </source>
</evidence>
<evidence type="ECO:0000256" key="1">
    <source>
        <dbReference type="ARBA" id="ARBA00001933"/>
    </source>
</evidence>
<feature type="domain" description="Aminotransferase class I/classII large" evidence="10">
    <location>
        <begin position="110"/>
        <end position="453"/>
    </location>
</feature>
<evidence type="ECO:0000256" key="4">
    <source>
        <dbReference type="ARBA" id="ARBA00012748"/>
    </source>
</evidence>
<evidence type="ECO:0000256" key="7">
    <source>
        <dbReference type="ARBA" id="ARBA00022898"/>
    </source>
</evidence>
<evidence type="ECO:0000256" key="9">
    <source>
        <dbReference type="RuleBase" id="RU003693"/>
    </source>
</evidence>
<dbReference type="GO" id="GO:0030170">
    <property type="term" value="F:pyridoxal phosphate binding"/>
    <property type="evidence" value="ECO:0007669"/>
    <property type="project" value="InterPro"/>
</dbReference>
<reference evidence="11 12" key="3">
    <citation type="journal article" date="2015" name="Genome Announc.">
        <title>Draft Genome Sequence of the Archiascomycetous Yeast Saitoella complicata.</title>
        <authorList>
            <person name="Yamauchi K."/>
            <person name="Kondo S."/>
            <person name="Hamamoto M."/>
            <person name="Takahashi Y."/>
            <person name="Ogura Y."/>
            <person name="Hayashi T."/>
            <person name="Nishida H."/>
        </authorList>
    </citation>
    <scope>NUCLEOTIDE SEQUENCE [LARGE SCALE GENOMIC DNA]</scope>
    <source>
        <strain evidence="11 12">NRRL Y-17804</strain>
    </source>
</reference>
<dbReference type="InterPro" id="IPR015421">
    <property type="entry name" value="PyrdxlP-dep_Trfase_major"/>
</dbReference>
<dbReference type="GO" id="GO:0004400">
    <property type="term" value="F:histidinol-phosphate transaminase activity"/>
    <property type="evidence" value="ECO:0007669"/>
    <property type="project" value="UniProtKB-EC"/>
</dbReference>
<dbReference type="Gene3D" id="3.90.1150.10">
    <property type="entry name" value="Aspartate Aminotransferase, domain 1"/>
    <property type="match status" value="1"/>
</dbReference>
<comment type="caution">
    <text evidence="11">The sequence shown here is derived from an EMBL/GenBank/DDBJ whole genome shotgun (WGS) entry which is preliminary data.</text>
</comment>
<dbReference type="PANTHER" id="PTHR42885:SF2">
    <property type="entry name" value="HISTIDINOL-PHOSPHATE AMINOTRANSFERASE"/>
    <property type="match status" value="1"/>
</dbReference>
<dbReference type="Gene3D" id="3.40.640.10">
    <property type="entry name" value="Type I PLP-dependent aspartate aminotransferase-like (Major domain)"/>
    <property type="match status" value="1"/>
</dbReference>
<gene>
    <name evidence="11" type="ORF">G7K_5128-t1</name>
</gene>